<feature type="compositionally biased region" description="Basic and acidic residues" evidence="1">
    <location>
        <begin position="42"/>
        <end position="59"/>
    </location>
</feature>
<proteinExistence type="predicted"/>
<reference evidence="2 3" key="1">
    <citation type="submission" date="2015-02" db="EMBL/GenBank/DDBJ databases">
        <title>Draft genome sequence of Pseudomonas stutzeri NT0128 isolated from wheat (Triticum turgidum) rhizosphere.</title>
        <authorList>
            <person name="Tovi N."/>
            <person name="Frenk S."/>
            <person name="Hadar Y."/>
            <person name="Minz D."/>
        </authorList>
    </citation>
    <scope>NUCLEOTIDE SEQUENCE [LARGE SCALE GENOMIC DNA]</scope>
    <source>
        <strain evidence="2 3">NT0128</strain>
    </source>
</reference>
<gene>
    <name evidence="2" type="ORF">UF78_16185</name>
</gene>
<feature type="compositionally biased region" description="Acidic residues" evidence="1">
    <location>
        <begin position="73"/>
        <end position="86"/>
    </location>
</feature>
<organism evidence="2 3">
    <name type="scientific">Stutzerimonas stutzeri</name>
    <name type="common">Pseudomonas stutzeri</name>
    <dbReference type="NCBI Taxonomy" id="316"/>
    <lineage>
        <taxon>Bacteria</taxon>
        <taxon>Pseudomonadati</taxon>
        <taxon>Pseudomonadota</taxon>
        <taxon>Gammaproteobacteria</taxon>
        <taxon>Pseudomonadales</taxon>
        <taxon>Pseudomonadaceae</taxon>
        <taxon>Stutzerimonas</taxon>
    </lineage>
</organism>
<dbReference type="OrthoDB" id="7028109at2"/>
<dbReference type="Proteomes" id="UP000032487">
    <property type="component" value="Unassembled WGS sequence"/>
</dbReference>
<dbReference type="EMBL" id="JYHV01000029">
    <property type="protein sequence ID" value="KJH80600.1"/>
    <property type="molecule type" value="Genomic_DNA"/>
</dbReference>
<dbReference type="PATRIC" id="fig|316.101.peg.4009"/>
<protein>
    <submittedName>
        <fullName evidence="2">Aspartate-semialdehyde dehydrogenase</fullName>
    </submittedName>
</protein>
<feature type="region of interest" description="Disordered" evidence="1">
    <location>
        <begin position="23"/>
        <end position="99"/>
    </location>
</feature>
<comment type="caution">
    <text evidence="2">The sequence shown here is derived from an EMBL/GenBank/DDBJ whole genome shotgun (WGS) entry which is preliminary data.</text>
</comment>
<name>A0A0D9AHS2_STUST</name>
<dbReference type="RefSeq" id="WP_045163222.1">
    <property type="nucleotide sequence ID" value="NZ_JYHV01000029.1"/>
</dbReference>
<evidence type="ECO:0000256" key="1">
    <source>
        <dbReference type="SAM" id="MobiDB-lite"/>
    </source>
</evidence>
<evidence type="ECO:0000313" key="3">
    <source>
        <dbReference type="Proteomes" id="UP000032487"/>
    </source>
</evidence>
<sequence>MLPIIPPGTVQVTAQQDVVKPRPEVAPVAPVQPSANESSVGLDRRHPQEAEQMLRDEQRRRQRRRGYSPQELAEGETAEEDQDALEELPRQGLWVDVEV</sequence>
<evidence type="ECO:0000313" key="2">
    <source>
        <dbReference type="EMBL" id="KJH80600.1"/>
    </source>
</evidence>
<accession>A0A0D9AHS2</accession>
<dbReference type="AlphaFoldDB" id="A0A0D9AHS2"/>